<feature type="region of interest" description="Disordered" evidence="1">
    <location>
        <begin position="29"/>
        <end position="49"/>
    </location>
</feature>
<dbReference type="InterPro" id="IPR050248">
    <property type="entry name" value="Polysacc_deacetylase_ArnD"/>
</dbReference>
<dbReference type="EMBL" id="QFOI01000286">
    <property type="protein sequence ID" value="PZP45088.1"/>
    <property type="molecule type" value="Genomic_DNA"/>
</dbReference>
<protein>
    <recommendedName>
        <fullName evidence="2">NodB homology domain-containing protein</fullName>
    </recommendedName>
</protein>
<evidence type="ECO:0000259" key="2">
    <source>
        <dbReference type="PROSITE" id="PS51677"/>
    </source>
</evidence>
<feature type="domain" description="NodB homology" evidence="2">
    <location>
        <begin position="70"/>
        <end position="278"/>
    </location>
</feature>
<dbReference type="PROSITE" id="PS51677">
    <property type="entry name" value="NODB"/>
    <property type="match status" value="1"/>
</dbReference>
<dbReference type="PANTHER" id="PTHR10587">
    <property type="entry name" value="GLYCOSYL TRANSFERASE-RELATED"/>
    <property type="match status" value="1"/>
</dbReference>
<dbReference type="PANTHER" id="PTHR10587:SF125">
    <property type="entry name" value="POLYSACCHARIDE DEACETYLASE YHEN-RELATED"/>
    <property type="match status" value="1"/>
</dbReference>
<evidence type="ECO:0000256" key="1">
    <source>
        <dbReference type="SAM" id="MobiDB-lite"/>
    </source>
</evidence>
<dbReference type="Gene3D" id="3.20.20.370">
    <property type="entry name" value="Glycoside hydrolase/deacetylase"/>
    <property type="match status" value="1"/>
</dbReference>
<dbReference type="GO" id="GO:0016810">
    <property type="term" value="F:hydrolase activity, acting on carbon-nitrogen (but not peptide) bonds"/>
    <property type="evidence" value="ECO:0007669"/>
    <property type="project" value="InterPro"/>
</dbReference>
<proteinExistence type="predicted"/>
<sequence>MFSMLSFTNVVRNFSIPALLAVSIMVGSTSCKGGKDKEKESSKDTTKMDASSIAIPTGLGSPITLDPSKRYIYLAFDDGPQPPGTINCKNIFHEEGVKASFFLVGAHMFDPLRRRIVDSLNNSYPEFVTGNHSTTHGFRDKYASFYSHPDSAIKDFEKAQTDLNLKLKIARLPGMNTWASAGQVQGPKSSLKVAKALDSLGYTIIGWDVEWQFIKGSTPKQGAEELVAQVASKFDQEYTYQPNTLVILAHDRMFAKPQYEDSLRKFISILKQDKRNVFETLDHYPTVQNRK</sequence>
<dbReference type="AlphaFoldDB" id="A0A2W5EPA2"/>
<evidence type="ECO:0000313" key="3">
    <source>
        <dbReference type="EMBL" id="PZP45088.1"/>
    </source>
</evidence>
<reference evidence="3 4" key="1">
    <citation type="submission" date="2017-11" db="EMBL/GenBank/DDBJ databases">
        <title>Infants hospitalized years apart are colonized by the same room-sourced microbial strains.</title>
        <authorList>
            <person name="Brooks B."/>
            <person name="Olm M.R."/>
            <person name="Firek B.A."/>
            <person name="Baker R."/>
            <person name="Thomas B.C."/>
            <person name="Morowitz M.J."/>
            <person name="Banfield J.F."/>
        </authorList>
    </citation>
    <scope>NUCLEOTIDE SEQUENCE [LARGE SCALE GENOMIC DNA]</scope>
    <source>
        <strain evidence="3">S2_009_000_R2_76</strain>
    </source>
</reference>
<dbReference type="Proteomes" id="UP000249645">
    <property type="component" value="Unassembled WGS sequence"/>
</dbReference>
<evidence type="ECO:0000313" key="4">
    <source>
        <dbReference type="Proteomes" id="UP000249645"/>
    </source>
</evidence>
<dbReference type="Pfam" id="PF01522">
    <property type="entry name" value="Polysacc_deac_1"/>
    <property type="match status" value="1"/>
</dbReference>
<dbReference type="GO" id="GO:0005975">
    <property type="term" value="P:carbohydrate metabolic process"/>
    <property type="evidence" value="ECO:0007669"/>
    <property type="project" value="InterPro"/>
</dbReference>
<organism evidence="3 4">
    <name type="scientific">Pseudopedobacter saltans</name>
    <dbReference type="NCBI Taxonomy" id="151895"/>
    <lineage>
        <taxon>Bacteria</taxon>
        <taxon>Pseudomonadati</taxon>
        <taxon>Bacteroidota</taxon>
        <taxon>Sphingobacteriia</taxon>
        <taxon>Sphingobacteriales</taxon>
        <taxon>Sphingobacteriaceae</taxon>
        <taxon>Pseudopedobacter</taxon>
    </lineage>
</organism>
<accession>A0A2W5EPA2</accession>
<dbReference type="SUPFAM" id="SSF88713">
    <property type="entry name" value="Glycoside hydrolase/deacetylase"/>
    <property type="match status" value="1"/>
</dbReference>
<dbReference type="InterPro" id="IPR002509">
    <property type="entry name" value="NODB_dom"/>
</dbReference>
<gene>
    <name evidence="3" type="ORF">DI598_13795</name>
</gene>
<name>A0A2W5EPA2_9SPHI</name>
<feature type="compositionally biased region" description="Basic and acidic residues" evidence="1">
    <location>
        <begin position="33"/>
        <end position="47"/>
    </location>
</feature>
<comment type="caution">
    <text evidence="3">The sequence shown here is derived from an EMBL/GenBank/DDBJ whole genome shotgun (WGS) entry which is preliminary data.</text>
</comment>
<dbReference type="InterPro" id="IPR011330">
    <property type="entry name" value="Glyco_hydro/deAcase_b/a-brl"/>
</dbReference>